<feature type="transmembrane region" description="Helical" evidence="8">
    <location>
        <begin position="289"/>
        <end position="307"/>
    </location>
</feature>
<keyword evidence="3 9" id="KW-0808">Transferase</keyword>
<comment type="similarity">
    <text evidence="7">Belongs to the glycosyltransferase 87 family.</text>
</comment>
<evidence type="ECO:0000256" key="1">
    <source>
        <dbReference type="ARBA" id="ARBA00004651"/>
    </source>
</evidence>
<dbReference type="Pfam" id="PF09594">
    <property type="entry name" value="GT87"/>
    <property type="match status" value="1"/>
</dbReference>
<keyword evidence="6 8" id="KW-0472">Membrane</keyword>
<protein>
    <submittedName>
        <fullName evidence="9">Arabinofuranan 3-O-arabinosyltransferase</fullName>
    </submittedName>
</protein>
<dbReference type="EMBL" id="FOEE01000003">
    <property type="protein sequence ID" value="SEO71090.1"/>
    <property type="molecule type" value="Genomic_DNA"/>
</dbReference>
<keyword evidence="10" id="KW-1185">Reference proteome</keyword>
<dbReference type="InterPro" id="IPR018584">
    <property type="entry name" value="GT87"/>
</dbReference>
<feature type="transmembrane region" description="Helical" evidence="8">
    <location>
        <begin position="101"/>
        <end position="123"/>
    </location>
</feature>
<evidence type="ECO:0000313" key="10">
    <source>
        <dbReference type="Proteomes" id="UP000198960"/>
    </source>
</evidence>
<keyword evidence="4 8" id="KW-0812">Transmembrane</keyword>
<sequence>MDSFRNVIDVRPAAASPTGRRTAPHSALTAVLWPLALMAAAHLALQAYSGERYDVDFRALHDGATRFWDGASVYADPWFLLTPSGLLAMLPFGLVGHDVAFAVWTTVSIAAAATGIACALRFVGAPLTGAVAAATTLGVCVSEALTSTLLLGNLNNSLLLALGAGFLLADLRGRWVLAGVLLGVSLALKPVLVLLLLVPLLRRRWQTLGWAISIPVVLNVVGLALVPARSDFFSVTVPNLLTSRVGWNNSLWATGTYFGVPAWAIAAARLLVLVLAVVAVWRLRVVEDAVLRSSASYGLLVLAMFLSGSLSQAYYSLFLVPLLVTVVRAGSAMRSPAAWFAVCLFTGPNHWTFPGSPGLTDTVDVARWPVGWSILFGVLVVWAWRQARPGVPDVPAPPEEPQDTVVLPPLPRHGRPIRTRIAGPRSTVRSGV</sequence>
<keyword evidence="2" id="KW-1003">Cell membrane</keyword>
<feature type="transmembrane region" description="Helical" evidence="8">
    <location>
        <begin position="260"/>
        <end position="282"/>
    </location>
</feature>
<gene>
    <name evidence="9" type="ORF">SAMN05660991_01406</name>
</gene>
<feature type="transmembrane region" description="Helical" evidence="8">
    <location>
        <begin position="130"/>
        <end position="155"/>
    </location>
</feature>
<evidence type="ECO:0000313" key="9">
    <source>
        <dbReference type="EMBL" id="SEO71090.1"/>
    </source>
</evidence>
<evidence type="ECO:0000256" key="7">
    <source>
        <dbReference type="ARBA" id="ARBA00024033"/>
    </source>
</evidence>
<name>A0A1H8RXI7_9ACTN</name>
<evidence type="ECO:0000256" key="3">
    <source>
        <dbReference type="ARBA" id="ARBA00022679"/>
    </source>
</evidence>
<evidence type="ECO:0000256" key="4">
    <source>
        <dbReference type="ARBA" id="ARBA00022692"/>
    </source>
</evidence>
<reference evidence="10" key="1">
    <citation type="submission" date="2016-10" db="EMBL/GenBank/DDBJ databases">
        <authorList>
            <person name="Varghese N."/>
            <person name="Submissions S."/>
        </authorList>
    </citation>
    <scope>NUCLEOTIDE SEQUENCE [LARGE SCALE GENOMIC DNA]</scope>
    <source>
        <strain evidence="10">DSM 45413</strain>
    </source>
</reference>
<evidence type="ECO:0000256" key="5">
    <source>
        <dbReference type="ARBA" id="ARBA00022989"/>
    </source>
</evidence>
<dbReference type="GO" id="GO:0016758">
    <property type="term" value="F:hexosyltransferase activity"/>
    <property type="evidence" value="ECO:0007669"/>
    <property type="project" value="InterPro"/>
</dbReference>
<feature type="transmembrane region" description="Helical" evidence="8">
    <location>
        <begin position="175"/>
        <end position="201"/>
    </location>
</feature>
<feature type="transmembrane region" description="Helical" evidence="8">
    <location>
        <begin position="27"/>
        <end position="48"/>
    </location>
</feature>
<evidence type="ECO:0000256" key="6">
    <source>
        <dbReference type="ARBA" id="ARBA00023136"/>
    </source>
</evidence>
<feature type="transmembrane region" description="Helical" evidence="8">
    <location>
        <begin position="365"/>
        <end position="384"/>
    </location>
</feature>
<dbReference type="Proteomes" id="UP000198960">
    <property type="component" value="Unassembled WGS sequence"/>
</dbReference>
<evidence type="ECO:0000256" key="2">
    <source>
        <dbReference type="ARBA" id="ARBA00022475"/>
    </source>
</evidence>
<dbReference type="AlphaFoldDB" id="A0A1H8RXI7"/>
<organism evidence="9 10">
    <name type="scientific">Trujillonella endophytica</name>
    <dbReference type="NCBI Taxonomy" id="673521"/>
    <lineage>
        <taxon>Bacteria</taxon>
        <taxon>Bacillati</taxon>
        <taxon>Actinomycetota</taxon>
        <taxon>Actinomycetes</taxon>
        <taxon>Geodermatophilales</taxon>
        <taxon>Geodermatophilaceae</taxon>
        <taxon>Trujillonella</taxon>
    </lineage>
</organism>
<keyword evidence="5 8" id="KW-1133">Transmembrane helix</keyword>
<dbReference type="STRING" id="673521.SAMN05660991_01406"/>
<feature type="transmembrane region" description="Helical" evidence="8">
    <location>
        <begin position="208"/>
        <end position="228"/>
    </location>
</feature>
<comment type="subcellular location">
    <subcellularLocation>
        <location evidence="1">Cell membrane</location>
        <topology evidence="1">Multi-pass membrane protein</topology>
    </subcellularLocation>
</comment>
<proteinExistence type="inferred from homology"/>
<accession>A0A1H8RXI7</accession>
<dbReference type="GO" id="GO:0005886">
    <property type="term" value="C:plasma membrane"/>
    <property type="evidence" value="ECO:0007669"/>
    <property type="project" value="UniProtKB-SubCell"/>
</dbReference>
<evidence type="ECO:0000256" key="8">
    <source>
        <dbReference type="SAM" id="Phobius"/>
    </source>
</evidence>